<keyword evidence="8" id="KW-1185">Reference proteome</keyword>
<dbReference type="AlphaFoldDB" id="I7M8X2"/>
<dbReference type="HOGENOM" id="CLU_870055_0_0_1"/>
<dbReference type="Proteomes" id="UP000009168">
    <property type="component" value="Unassembled WGS sequence"/>
</dbReference>
<evidence type="ECO:0000256" key="5">
    <source>
        <dbReference type="ARBA" id="ARBA00022840"/>
    </source>
</evidence>
<dbReference type="SUPFAM" id="SSF56112">
    <property type="entry name" value="Protein kinase-like (PK-like)"/>
    <property type="match status" value="1"/>
</dbReference>
<keyword evidence="3" id="KW-0547">Nucleotide-binding</keyword>
<evidence type="ECO:0000256" key="1">
    <source>
        <dbReference type="ARBA" id="ARBA00022527"/>
    </source>
</evidence>
<name>I7M8X2_TETTS</name>
<dbReference type="InterPro" id="IPR008271">
    <property type="entry name" value="Ser/Thr_kinase_AS"/>
</dbReference>
<dbReference type="Gene3D" id="3.30.200.20">
    <property type="entry name" value="Phosphorylase Kinase, domain 1"/>
    <property type="match status" value="1"/>
</dbReference>
<dbReference type="PROSITE" id="PS50011">
    <property type="entry name" value="PROTEIN_KINASE_DOM"/>
    <property type="match status" value="1"/>
</dbReference>
<gene>
    <name evidence="7" type="ORF">TTHERM_00215950</name>
</gene>
<reference evidence="8" key="1">
    <citation type="journal article" date="2006" name="PLoS Biol.">
        <title>Macronuclear genome sequence of the ciliate Tetrahymena thermophila, a model eukaryote.</title>
        <authorList>
            <person name="Eisen J.A."/>
            <person name="Coyne R.S."/>
            <person name="Wu M."/>
            <person name="Wu D."/>
            <person name="Thiagarajan M."/>
            <person name="Wortman J.R."/>
            <person name="Badger J.H."/>
            <person name="Ren Q."/>
            <person name="Amedeo P."/>
            <person name="Jones K.M."/>
            <person name="Tallon L.J."/>
            <person name="Delcher A.L."/>
            <person name="Salzberg S.L."/>
            <person name="Silva J.C."/>
            <person name="Haas B.J."/>
            <person name="Majoros W.H."/>
            <person name="Farzad M."/>
            <person name="Carlton J.M."/>
            <person name="Smith R.K. Jr."/>
            <person name="Garg J."/>
            <person name="Pearlman R.E."/>
            <person name="Karrer K.M."/>
            <person name="Sun L."/>
            <person name="Manning G."/>
            <person name="Elde N.C."/>
            <person name="Turkewitz A.P."/>
            <person name="Asai D.J."/>
            <person name="Wilkes D.E."/>
            <person name="Wang Y."/>
            <person name="Cai H."/>
            <person name="Collins K."/>
            <person name="Stewart B.A."/>
            <person name="Lee S.R."/>
            <person name="Wilamowska K."/>
            <person name="Weinberg Z."/>
            <person name="Ruzzo W.L."/>
            <person name="Wloga D."/>
            <person name="Gaertig J."/>
            <person name="Frankel J."/>
            <person name="Tsao C.-C."/>
            <person name="Gorovsky M.A."/>
            <person name="Keeling P.J."/>
            <person name="Waller R.F."/>
            <person name="Patron N.J."/>
            <person name="Cherry J.M."/>
            <person name="Stover N.A."/>
            <person name="Krieger C.J."/>
            <person name="del Toro C."/>
            <person name="Ryder H.F."/>
            <person name="Williamson S.C."/>
            <person name="Barbeau R.A."/>
            <person name="Hamilton E.P."/>
            <person name="Orias E."/>
        </authorList>
    </citation>
    <scope>NUCLEOTIDE SEQUENCE [LARGE SCALE GENOMIC DNA]</scope>
    <source>
        <strain evidence="8">SB210</strain>
    </source>
</reference>
<organism evidence="7 8">
    <name type="scientific">Tetrahymena thermophila (strain SB210)</name>
    <dbReference type="NCBI Taxonomy" id="312017"/>
    <lineage>
        <taxon>Eukaryota</taxon>
        <taxon>Sar</taxon>
        <taxon>Alveolata</taxon>
        <taxon>Ciliophora</taxon>
        <taxon>Intramacronucleata</taxon>
        <taxon>Oligohymenophorea</taxon>
        <taxon>Hymenostomatida</taxon>
        <taxon>Tetrahymenina</taxon>
        <taxon>Tetrahymenidae</taxon>
        <taxon>Tetrahymena</taxon>
    </lineage>
</organism>
<dbReference type="Gene3D" id="1.10.510.10">
    <property type="entry name" value="Transferase(Phosphotransferase) domain 1"/>
    <property type="match status" value="1"/>
</dbReference>
<evidence type="ECO:0000256" key="3">
    <source>
        <dbReference type="ARBA" id="ARBA00022741"/>
    </source>
</evidence>
<dbReference type="InterPro" id="IPR011009">
    <property type="entry name" value="Kinase-like_dom_sf"/>
</dbReference>
<dbReference type="PANTHER" id="PTHR24353">
    <property type="entry name" value="CYCLIC NUCLEOTIDE-DEPENDENT PROTEIN KINASE"/>
    <property type="match status" value="1"/>
</dbReference>
<dbReference type="GO" id="GO:0005524">
    <property type="term" value="F:ATP binding"/>
    <property type="evidence" value="ECO:0007669"/>
    <property type="project" value="UniProtKB-KW"/>
</dbReference>
<dbReference type="InterPro" id="IPR000719">
    <property type="entry name" value="Prot_kinase_dom"/>
</dbReference>
<dbReference type="KEGG" id="tet:TTHERM_00215950"/>
<dbReference type="Pfam" id="PF00069">
    <property type="entry name" value="Pkinase"/>
    <property type="match status" value="1"/>
</dbReference>
<keyword evidence="2" id="KW-0808">Transferase</keyword>
<dbReference type="OMA" id="FNYLHEN"/>
<evidence type="ECO:0000256" key="2">
    <source>
        <dbReference type="ARBA" id="ARBA00022679"/>
    </source>
</evidence>
<dbReference type="PROSITE" id="PS00108">
    <property type="entry name" value="PROTEIN_KINASE_ST"/>
    <property type="match status" value="1"/>
</dbReference>
<evidence type="ECO:0000313" key="8">
    <source>
        <dbReference type="Proteomes" id="UP000009168"/>
    </source>
</evidence>
<dbReference type="SMART" id="SM00220">
    <property type="entry name" value="S_TKc"/>
    <property type="match status" value="1"/>
</dbReference>
<dbReference type="GO" id="GO:0004691">
    <property type="term" value="F:cAMP-dependent protein kinase activity"/>
    <property type="evidence" value="ECO:0007669"/>
    <property type="project" value="TreeGrafter"/>
</dbReference>
<feature type="domain" description="Protein kinase" evidence="6">
    <location>
        <begin position="18"/>
        <end position="272"/>
    </location>
</feature>
<dbReference type="InParanoid" id="I7M8X2"/>
<proteinExistence type="predicted"/>
<keyword evidence="5" id="KW-0067">ATP-binding</keyword>
<dbReference type="EMBL" id="GG662621">
    <property type="protein sequence ID" value="EAS00220.2"/>
    <property type="molecule type" value="Genomic_DNA"/>
</dbReference>
<evidence type="ECO:0000259" key="6">
    <source>
        <dbReference type="PROSITE" id="PS50011"/>
    </source>
</evidence>
<dbReference type="GeneID" id="7839407"/>
<accession>I7M8X2</accession>
<dbReference type="GO" id="GO:0005952">
    <property type="term" value="C:cAMP-dependent protein kinase complex"/>
    <property type="evidence" value="ECO:0007669"/>
    <property type="project" value="TreeGrafter"/>
</dbReference>
<keyword evidence="4 7" id="KW-0418">Kinase</keyword>
<dbReference type="RefSeq" id="XP_001020465.2">
    <property type="nucleotide sequence ID" value="XM_001020465.3"/>
</dbReference>
<dbReference type="STRING" id="312017.I7M8X2"/>
<sequence>MDTNNQEKKKIEIDDIQIGELIASTHGEGTKIYRAYYNQKEYALKAVLRDSIETHLELEHLMNERNALRELSHPGINKMIDTIKDDQYLYFLLEIVYGIPLHKLLQMHNKLDKGFVQLIAVQIIKIIEYMHSQGYIYRDLKASNIIVDQYGKVTLIDLGYTKKIENELTNSFCGTIHMIAPELYNESLEEQGYSYEVDVYSIGILIFELTTGSAPFGYDEQNCKQKTLAGINQEILNKIKDEKNLIDLITILLEKDPKKRPKINNILSHPYFQNVDLKSVDQIVNGKNEQIPQQELNKFHIFEYQEDINDFGLQKARELTQEEKEANQKLNDIFSNF</sequence>
<evidence type="ECO:0000256" key="4">
    <source>
        <dbReference type="ARBA" id="ARBA00022777"/>
    </source>
</evidence>
<protein>
    <submittedName>
        <fullName evidence="7">Serine/Threonine kinase domain protein</fullName>
    </submittedName>
</protein>
<dbReference type="PANTHER" id="PTHR24353:SF37">
    <property type="entry name" value="CAMP-DEPENDENT PROTEIN KINASE CATALYTIC SUBUNIT PRKX"/>
    <property type="match status" value="1"/>
</dbReference>
<dbReference type="eggNOG" id="KOG0614">
    <property type="taxonomic scope" value="Eukaryota"/>
</dbReference>
<dbReference type="OrthoDB" id="310177at2759"/>
<evidence type="ECO:0000313" key="7">
    <source>
        <dbReference type="EMBL" id="EAS00220.2"/>
    </source>
</evidence>
<keyword evidence="1" id="KW-0723">Serine/threonine-protein kinase</keyword>